<organism evidence="1 2">
    <name type="scientific">Collimonas arenae</name>
    <dbReference type="NCBI Taxonomy" id="279058"/>
    <lineage>
        <taxon>Bacteria</taxon>
        <taxon>Pseudomonadati</taxon>
        <taxon>Pseudomonadota</taxon>
        <taxon>Betaproteobacteria</taxon>
        <taxon>Burkholderiales</taxon>
        <taxon>Oxalobacteraceae</taxon>
        <taxon>Collimonas</taxon>
    </lineage>
</organism>
<dbReference type="EMBL" id="CP013235">
    <property type="protein sequence ID" value="AMP08231.1"/>
    <property type="molecule type" value="Genomic_DNA"/>
</dbReference>
<name>A0A127QE00_9BURK</name>
<dbReference type="Proteomes" id="UP000071778">
    <property type="component" value="Chromosome"/>
</dbReference>
<dbReference type="AlphaFoldDB" id="A0A127QE00"/>
<proteinExistence type="predicted"/>
<reference evidence="1 2" key="1">
    <citation type="submission" date="2015-11" db="EMBL/GenBank/DDBJ databases">
        <title>Exploring the genomic traits of fungus-feeding bacterial genus Collimonas.</title>
        <authorList>
            <person name="Song C."/>
            <person name="Schmidt R."/>
            <person name="de Jager V."/>
            <person name="Krzyzanowska D."/>
            <person name="Jongedijk E."/>
            <person name="Cankar K."/>
            <person name="Beekwilder J."/>
            <person name="van Veen A."/>
            <person name="de Boer W."/>
            <person name="van Veen J.A."/>
            <person name="Garbeva P."/>
        </authorList>
    </citation>
    <scope>NUCLEOTIDE SEQUENCE [LARGE SCALE GENOMIC DNA]</scope>
    <source>
        <strain evidence="1 2">Ter282</strain>
    </source>
</reference>
<protein>
    <submittedName>
        <fullName evidence="1">Uncharacterized protein</fullName>
    </submittedName>
</protein>
<evidence type="ECO:0000313" key="1">
    <source>
        <dbReference type="EMBL" id="AMP08231.1"/>
    </source>
</evidence>
<gene>
    <name evidence="1" type="ORF">CAter282_0415</name>
</gene>
<accession>A0A127QE00</accession>
<dbReference type="PATRIC" id="fig|279058.18.peg.417"/>
<keyword evidence="2" id="KW-1185">Reference proteome</keyword>
<sequence>MTSKKMLSQSRAGNVFVRVRLNMNALPKISRGDSIVQWG</sequence>
<evidence type="ECO:0000313" key="2">
    <source>
        <dbReference type="Proteomes" id="UP000071778"/>
    </source>
</evidence>